<dbReference type="InterPro" id="IPR013766">
    <property type="entry name" value="Thioredoxin_domain"/>
</dbReference>
<keyword evidence="1" id="KW-0676">Redox-active center</keyword>
<dbReference type="InterPro" id="IPR017937">
    <property type="entry name" value="Thioredoxin_CS"/>
</dbReference>
<evidence type="ECO:0000313" key="4">
    <source>
        <dbReference type="EMBL" id="MDA6070685.1"/>
    </source>
</evidence>
<accession>A0ABT4WE14</accession>
<evidence type="ECO:0000259" key="3">
    <source>
        <dbReference type="Pfam" id="PF00085"/>
    </source>
</evidence>
<dbReference type="Gene3D" id="3.40.30.10">
    <property type="entry name" value="Glutaredoxin"/>
    <property type="match status" value="1"/>
</dbReference>
<evidence type="ECO:0000256" key="2">
    <source>
        <dbReference type="SAM" id="SignalP"/>
    </source>
</evidence>
<dbReference type="Proteomes" id="UP001212170">
    <property type="component" value="Unassembled WGS sequence"/>
</dbReference>
<name>A0ABT4WE14_9FLAO</name>
<dbReference type="PROSITE" id="PS00194">
    <property type="entry name" value="THIOREDOXIN_1"/>
    <property type="match status" value="1"/>
</dbReference>
<feature type="chain" id="PRO_5045525870" evidence="2">
    <location>
        <begin position="20"/>
        <end position="171"/>
    </location>
</feature>
<feature type="domain" description="Thioredoxin" evidence="3">
    <location>
        <begin position="37"/>
        <end position="100"/>
    </location>
</feature>
<proteinExistence type="predicted"/>
<dbReference type="EMBL" id="JAMZNK010000022">
    <property type="protein sequence ID" value="MDA6070685.1"/>
    <property type="molecule type" value="Genomic_DNA"/>
</dbReference>
<evidence type="ECO:0000313" key="5">
    <source>
        <dbReference type="Proteomes" id="UP001212170"/>
    </source>
</evidence>
<comment type="caution">
    <text evidence="4">The sequence shown here is derived from an EMBL/GenBank/DDBJ whole genome shotgun (WGS) entry which is preliminary data.</text>
</comment>
<reference evidence="4 5" key="1">
    <citation type="journal article" date="2023" name="Chemosphere">
        <title>Whole genome analysis of Flavobacterium aziz-sancarii sp. nov., isolated from Ardley Island (Antarctica), revealed a rich resistome and bioremediation potential.</title>
        <authorList>
            <person name="Otur C."/>
            <person name="Okay S."/>
            <person name="Kurt-Kizildogan A."/>
        </authorList>
    </citation>
    <scope>NUCLEOTIDE SEQUENCE [LARGE SCALE GENOMIC DNA]</scope>
    <source>
        <strain evidence="4 5">AC</strain>
    </source>
</reference>
<keyword evidence="5" id="KW-1185">Reference proteome</keyword>
<dbReference type="RefSeq" id="WP_271336500.1">
    <property type="nucleotide sequence ID" value="NZ_JAMZNK010000022.1"/>
</dbReference>
<dbReference type="InterPro" id="IPR036249">
    <property type="entry name" value="Thioredoxin-like_sf"/>
</dbReference>
<protein>
    <submittedName>
        <fullName evidence="4">Thioredoxin domain-containing protein</fullName>
    </submittedName>
</protein>
<organism evidence="4 5">
    <name type="scientific">Flavobacterium azizsancarii</name>
    <dbReference type="NCBI Taxonomy" id="2961580"/>
    <lineage>
        <taxon>Bacteria</taxon>
        <taxon>Pseudomonadati</taxon>
        <taxon>Bacteroidota</taxon>
        <taxon>Flavobacteriia</taxon>
        <taxon>Flavobacteriales</taxon>
        <taxon>Flavobacteriaceae</taxon>
        <taxon>Flavobacterium</taxon>
    </lineage>
</organism>
<dbReference type="Pfam" id="PF00085">
    <property type="entry name" value="Thioredoxin"/>
    <property type="match status" value="1"/>
</dbReference>
<dbReference type="SUPFAM" id="SSF52833">
    <property type="entry name" value="Thioredoxin-like"/>
    <property type="match status" value="1"/>
</dbReference>
<keyword evidence="2" id="KW-0732">Signal</keyword>
<feature type="signal peptide" evidence="2">
    <location>
        <begin position="1"/>
        <end position="19"/>
    </location>
</feature>
<sequence length="171" mass="20089">MKSLLSLFFLVFFSVLSSAQNNKANKLDLIILENHYTLKQYDSIVNNEFKKGKIPVLYYSASWCGPCVKFKKMIKENNLFKTKLKNFTFIQADVSSLSNCEKDTIKLGDILGCRDWQNFVPRFSKIGKKGEDLNFIMGSSWFMEQPYRIDDFIKMVMTPRRERFIFESLKK</sequence>
<gene>
    <name evidence="4" type="ORF">NJT12_13755</name>
</gene>
<evidence type="ECO:0000256" key="1">
    <source>
        <dbReference type="ARBA" id="ARBA00023284"/>
    </source>
</evidence>